<accession>A0A0K2S3B0</accession>
<dbReference type="AlphaFoldDB" id="A0A0K2S3B0"/>
<reference evidence="1" key="1">
    <citation type="submission" date="2015-08" db="EMBL/GenBank/DDBJ databases">
        <title>Complete DNA Sequence of Pseudomonas syringae pv. actinidiae, the Causal Agent of Kiwifruit Canker Disease.</title>
        <authorList>
            <person name="Rikkerink E.H.A."/>
            <person name="Fineran P.C."/>
        </authorList>
    </citation>
    <scope>NUCLEOTIDE SEQUENCE</scope>
    <source>
        <strain evidence="1">KHM 243</strain>
        <plasmid evidence="1">pKHM-1</plasmid>
    </source>
</reference>
<proteinExistence type="predicted"/>
<dbReference type="EMBL" id="AP014939">
    <property type="protein sequence ID" value="BAS21591.1"/>
    <property type="molecule type" value="Genomic_DNA"/>
</dbReference>
<keyword evidence="1" id="KW-0418">Kinase</keyword>
<dbReference type="GO" id="GO:0016301">
    <property type="term" value="F:kinase activity"/>
    <property type="evidence" value="ECO:0007669"/>
    <property type="project" value="UniProtKB-KW"/>
</dbReference>
<name>A0A0K2S3B0_CITFR</name>
<sequence length="309" mass="35027">MSKQYAVVPHPKLKREYKGRLVRTTRELKNGWGMIPLGAVATVSHQSPKGSELVFEPCDCCGLKAVISHVGMDSIEFIEPITEEKMDEKKLNIETVDGHNELVVSFLSRMVSLSREEKQVVLSCLPDTGKQTITQLYEALRSQGHKDLAEKIAPYLQQGVFGPIFDNANSKVFIRDEAPSFFMDENSLNWDEAKVFNRLRMRATYVSGRGGWTVGERFDDRFDTEVGGTQLIVTQSLNEKGEIEGGLPTSMSLNDFAAFPKQTRPPQIVDYQEDKRYTLEEAEAIHELAPVVQRLRERIAEYEERSVHD</sequence>
<geneLocation type="plasmid" evidence="1">
    <name>pKHM-1</name>
</geneLocation>
<organism evidence="1">
    <name type="scientific">Citrobacter freundii</name>
    <dbReference type="NCBI Taxonomy" id="546"/>
    <lineage>
        <taxon>Bacteria</taxon>
        <taxon>Pseudomonadati</taxon>
        <taxon>Pseudomonadota</taxon>
        <taxon>Gammaproteobacteria</taxon>
        <taxon>Enterobacterales</taxon>
        <taxon>Enterobacteriaceae</taxon>
        <taxon>Citrobacter</taxon>
        <taxon>Citrobacter freundii complex</taxon>
    </lineage>
</organism>
<evidence type="ECO:0000313" key="1">
    <source>
        <dbReference type="EMBL" id="BAS21591.1"/>
    </source>
</evidence>
<keyword evidence="1" id="KW-0614">Plasmid</keyword>
<keyword evidence="1" id="KW-0808">Transferase</keyword>
<protein>
    <submittedName>
        <fullName evidence="1">Thymidylate kinase</fullName>
    </submittedName>
</protein>